<dbReference type="PANTHER" id="PTHR43190">
    <property type="entry name" value="N-ACETYL-D-GLUCOSAMINE KINASE"/>
    <property type="match status" value="1"/>
</dbReference>
<dbReference type="PANTHER" id="PTHR43190:SF3">
    <property type="entry name" value="N-ACETYL-D-GLUCOSAMINE KINASE"/>
    <property type="match status" value="1"/>
</dbReference>
<dbReference type="EMBL" id="DVJN01000247">
    <property type="protein sequence ID" value="HIS93915.1"/>
    <property type="molecule type" value="Genomic_DNA"/>
</dbReference>
<dbReference type="Gene3D" id="3.30.420.40">
    <property type="match status" value="2"/>
</dbReference>
<dbReference type="AlphaFoldDB" id="A0A9D1G3Q4"/>
<proteinExistence type="predicted"/>
<reference evidence="2" key="2">
    <citation type="journal article" date="2021" name="PeerJ">
        <title>Extensive microbial diversity within the chicken gut microbiome revealed by metagenomics and culture.</title>
        <authorList>
            <person name="Gilroy R."/>
            <person name="Ravi A."/>
            <person name="Getino M."/>
            <person name="Pursley I."/>
            <person name="Horton D.L."/>
            <person name="Alikhan N.F."/>
            <person name="Baker D."/>
            <person name="Gharbi K."/>
            <person name="Hall N."/>
            <person name="Watson M."/>
            <person name="Adriaenssens E.M."/>
            <person name="Foster-Nyarko E."/>
            <person name="Jarju S."/>
            <person name="Secka A."/>
            <person name="Antonio M."/>
            <person name="Oren A."/>
            <person name="Chaudhuri R.R."/>
            <person name="La Ragione R."/>
            <person name="Hildebrand F."/>
            <person name="Pallen M.J."/>
        </authorList>
    </citation>
    <scope>NUCLEOTIDE SEQUENCE</scope>
    <source>
        <strain evidence="2">13766</strain>
    </source>
</reference>
<feature type="domain" description="ATPase BadF/BadG/BcrA/BcrD type" evidence="1">
    <location>
        <begin position="7"/>
        <end position="292"/>
    </location>
</feature>
<dbReference type="Proteomes" id="UP000824140">
    <property type="component" value="Unassembled WGS sequence"/>
</dbReference>
<accession>A0A9D1G3Q4</accession>
<dbReference type="InterPro" id="IPR052519">
    <property type="entry name" value="Euk-type_GlcNAc_Kinase"/>
</dbReference>
<dbReference type="InterPro" id="IPR043129">
    <property type="entry name" value="ATPase_NBD"/>
</dbReference>
<dbReference type="Pfam" id="PF01869">
    <property type="entry name" value="BcrAD_BadFG"/>
    <property type="match status" value="1"/>
</dbReference>
<evidence type="ECO:0000259" key="1">
    <source>
        <dbReference type="Pfam" id="PF01869"/>
    </source>
</evidence>
<dbReference type="SUPFAM" id="SSF53067">
    <property type="entry name" value="Actin-like ATPase domain"/>
    <property type="match status" value="2"/>
</dbReference>
<comment type="caution">
    <text evidence="2">The sequence shown here is derived from an EMBL/GenBank/DDBJ whole genome shotgun (WGS) entry which is preliminary data.</text>
</comment>
<dbReference type="CDD" id="cd24007">
    <property type="entry name" value="ASKHA_NBD_eukNAGK-like"/>
    <property type="match status" value="1"/>
</dbReference>
<reference evidence="2" key="1">
    <citation type="submission" date="2020-10" db="EMBL/GenBank/DDBJ databases">
        <authorList>
            <person name="Gilroy R."/>
        </authorList>
    </citation>
    <scope>NUCLEOTIDE SEQUENCE</scope>
    <source>
        <strain evidence="2">13766</strain>
    </source>
</reference>
<protein>
    <recommendedName>
        <fullName evidence="1">ATPase BadF/BadG/BcrA/BcrD type domain-containing protein</fullName>
    </recommendedName>
</protein>
<evidence type="ECO:0000313" key="3">
    <source>
        <dbReference type="Proteomes" id="UP000824140"/>
    </source>
</evidence>
<organism evidence="2 3">
    <name type="scientific">Candidatus Alectryocaccomicrobium excrementavium</name>
    <dbReference type="NCBI Taxonomy" id="2840668"/>
    <lineage>
        <taxon>Bacteria</taxon>
        <taxon>Bacillati</taxon>
        <taxon>Bacillota</taxon>
        <taxon>Clostridia</taxon>
        <taxon>Candidatus Alectryocaccomicrobium</taxon>
    </lineage>
</organism>
<gene>
    <name evidence="2" type="ORF">IAA84_12945</name>
</gene>
<sequence length="317" mass="33299">MQTHYLLGLDGGGTKTDALLCTADGEVKARCTAGPSSLTGQSEESAFLQIRTVLTGVLSPVGGLDAPIAGFYAGISGGGLEENRQKFRALFRRLLSGLEHWDCGSDSVNALSAGIGCEDGIIAIAGTGSSVFGRKQGAMRQVGGWGYLLGDEGSGFDLGRRALTAALRALDGRGEPTLLKDLCETHAACALRELVARIYQRNSKAEIASFAPVLLRAARQNDAAALAELEASAGEMAHAIRCARRFCGSANVVLGGSVWQDPSYRAAVERLLGQEYTLITPRFPPVYGSVTLAAALAGFSCGEAFRQRIEETIGRVN</sequence>
<evidence type="ECO:0000313" key="2">
    <source>
        <dbReference type="EMBL" id="HIS93915.1"/>
    </source>
</evidence>
<dbReference type="InterPro" id="IPR002731">
    <property type="entry name" value="ATPase_BadF"/>
</dbReference>
<name>A0A9D1G3Q4_9FIRM</name>